<dbReference type="Proteomes" id="UP000095284">
    <property type="component" value="Unplaced"/>
</dbReference>
<sequence>MIRSGDAAKLPGTKIQNRCAVTSVGLDAVDGLMGGGLPVHNLYILSETSGQKFGTYFMRYYVAEGLNQSQKVVVVGLTEPEYLNEVPSCSNSVASVPKASALDEDMSIAWRYSTMPSMNSGLSSRDRNKYDLANNMDISNADLRLVLADSYKKLFEELVLLLQTDDYVFGTGRKMLRIVINDFGSPLFEDSDATYNFITKLKVLLLHSNAVCMLYLNEKLFSTSEIDGFITVADNFFRVEPHDEEIKKDLGLEDSYDGRFHIVKLPLLNSFATNKPACVDLVFERHRHYLEIKILHLPAVMGGGVPVKSACQTVADSF</sequence>
<reference evidence="13" key="1">
    <citation type="submission" date="2016-11" db="UniProtKB">
        <authorList>
            <consortium name="WormBaseParasite"/>
        </authorList>
    </citation>
    <scope>IDENTIFICATION</scope>
</reference>
<comment type="subcellular location">
    <subcellularLocation>
        <location evidence="2">Cytoplasm</location>
    </subcellularLocation>
    <subcellularLocation>
        <location evidence="1">Nucleus</location>
    </subcellularLocation>
</comment>
<evidence type="ECO:0000256" key="8">
    <source>
        <dbReference type="ARBA" id="ARBA00023242"/>
    </source>
</evidence>
<dbReference type="InterPro" id="IPR027417">
    <property type="entry name" value="P-loop_NTPase"/>
</dbReference>
<evidence type="ECO:0000313" key="10">
    <source>
        <dbReference type="EMBL" id="CAG9129931.1"/>
    </source>
</evidence>
<organism evidence="11 13">
    <name type="scientific">Bursaphelenchus xylophilus</name>
    <name type="common">Pinewood nematode worm</name>
    <name type="synonym">Aphelenchoides xylophilus</name>
    <dbReference type="NCBI Taxonomy" id="6326"/>
    <lineage>
        <taxon>Eukaryota</taxon>
        <taxon>Metazoa</taxon>
        <taxon>Ecdysozoa</taxon>
        <taxon>Nematoda</taxon>
        <taxon>Chromadorea</taxon>
        <taxon>Rhabditida</taxon>
        <taxon>Tylenchina</taxon>
        <taxon>Tylenchomorpha</taxon>
        <taxon>Aphelenchoidea</taxon>
        <taxon>Aphelenchoididae</taxon>
        <taxon>Bursaphelenchus</taxon>
    </lineage>
</organism>
<dbReference type="AlphaFoldDB" id="A0A1I7SLY7"/>
<evidence type="ECO:0000313" key="12">
    <source>
        <dbReference type="Proteomes" id="UP000659654"/>
    </source>
</evidence>
<accession>A0A1I7SLY7</accession>
<dbReference type="OrthoDB" id="289162at2759"/>
<dbReference type="Proteomes" id="UP000582659">
    <property type="component" value="Unassembled WGS sequence"/>
</dbReference>
<dbReference type="PANTHER" id="PTHR12896">
    <property type="entry name" value="PAX6 NEIGHBOR PROTEIN PAXNEB"/>
    <property type="match status" value="1"/>
</dbReference>
<keyword evidence="6" id="KW-0963">Cytoplasm</keyword>
<keyword evidence="7" id="KW-0819">tRNA processing</keyword>
<keyword evidence="12" id="KW-1185">Reference proteome</keyword>
<evidence type="ECO:0000256" key="6">
    <source>
        <dbReference type="ARBA" id="ARBA00022490"/>
    </source>
</evidence>
<dbReference type="GO" id="GO:0033588">
    <property type="term" value="C:elongator holoenzyme complex"/>
    <property type="evidence" value="ECO:0007669"/>
    <property type="project" value="InterPro"/>
</dbReference>
<dbReference type="PANTHER" id="PTHR12896:SF1">
    <property type="entry name" value="ELONGATOR COMPLEX PROTEIN 4"/>
    <property type="match status" value="1"/>
</dbReference>
<name>A0A1I7SLY7_BURXY</name>
<dbReference type="eggNOG" id="KOG3949">
    <property type="taxonomic scope" value="Eukaryota"/>
</dbReference>
<evidence type="ECO:0000256" key="5">
    <source>
        <dbReference type="ARBA" id="ARBA00020265"/>
    </source>
</evidence>
<dbReference type="EMBL" id="CAJFCV020000006">
    <property type="protein sequence ID" value="CAG9129931.1"/>
    <property type="molecule type" value="Genomic_DNA"/>
</dbReference>
<keyword evidence="8" id="KW-0539">Nucleus</keyword>
<dbReference type="Gene3D" id="3.40.50.300">
    <property type="entry name" value="P-loop containing nucleotide triphosphate hydrolases"/>
    <property type="match status" value="1"/>
</dbReference>
<protein>
    <recommendedName>
        <fullName evidence="5">Elongator complex protein 4</fullName>
    </recommendedName>
</protein>
<dbReference type="Pfam" id="PF05625">
    <property type="entry name" value="PAXNEB"/>
    <property type="match status" value="1"/>
</dbReference>
<dbReference type="UniPathway" id="UPA00988"/>
<gene>
    <name evidence="9" type="ORF">BXYJ_LOCUS14340</name>
</gene>
<dbReference type="GO" id="GO:0005737">
    <property type="term" value="C:cytoplasm"/>
    <property type="evidence" value="ECO:0007669"/>
    <property type="project" value="UniProtKB-SubCell"/>
</dbReference>
<dbReference type="Proteomes" id="UP000659654">
    <property type="component" value="Unassembled WGS sequence"/>
</dbReference>
<dbReference type="InterPro" id="IPR008728">
    <property type="entry name" value="Elongator_complex_protein_4"/>
</dbReference>
<dbReference type="GO" id="GO:0008023">
    <property type="term" value="C:transcription elongation factor complex"/>
    <property type="evidence" value="ECO:0007669"/>
    <property type="project" value="TreeGrafter"/>
</dbReference>
<comment type="pathway">
    <text evidence="3">tRNA modification; 5-methoxycarbonylmethyl-2-thiouridine-tRNA biosynthesis.</text>
</comment>
<evidence type="ECO:0000313" key="9">
    <source>
        <dbReference type="EMBL" id="CAD5234249.1"/>
    </source>
</evidence>
<evidence type="ECO:0000256" key="4">
    <source>
        <dbReference type="ARBA" id="ARBA00007573"/>
    </source>
</evidence>
<evidence type="ECO:0000313" key="13">
    <source>
        <dbReference type="WBParaSite" id="BXY_1407000.1"/>
    </source>
</evidence>
<evidence type="ECO:0000256" key="3">
    <source>
        <dbReference type="ARBA" id="ARBA00005043"/>
    </source>
</evidence>
<reference evidence="10" key="2">
    <citation type="submission" date="2020-08" db="EMBL/GenBank/DDBJ databases">
        <authorList>
            <person name="Kikuchi T."/>
        </authorList>
    </citation>
    <scope>NUCLEOTIDE SEQUENCE</scope>
    <source>
        <strain evidence="9">Ka4C1</strain>
    </source>
</reference>
<dbReference type="WBParaSite" id="BXY_1407000.1">
    <property type="protein sequence ID" value="BXY_1407000.1"/>
    <property type="gene ID" value="BXY_1407000"/>
</dbReference>
<evidence type="ECO:0000256" key="2">
    <source>
        <dbReference type="ARBA" id="ARBA00004496"/>
    </source>
</evidence>
<evidence type="ECO:0000256" key="1">
    <source>
        <dbReference type="ARBA" id="ARBA00004123"/>
    </source>
</evidence>
<evidence type="ECO:0000256" key="7">
    <source>
        <dbReference type="ARBA" id="ARBA00022694"/>
    </source>
</evidence>
<proteinExistence type="inferred from homology"/>
<dbReference type="SMR" id="A0A1I7SLY7"/>
<dbReference type="GO" id="GO:0002098">
    <property type="term" value="P:tRNA wobble uridine modification"/>
    <property type="evidence" value="ECO:0007669"/>
    <property type="project" value="InterPro"/>
</dbReference>
<evidence type="ECO:0000313" key="11">
    <source>
        <dbReference type="Proteomes" id="UP000095284"/>
    </source>
</evidence>
<comment type="similarity">
    <text evidence="4">Belongs to the ELP4 family.</text>
</comment>
<dbReference type="EMBL" id="CAJFDI010000006">
    <property type="protein sequence ID" value="CAD5234249.1"/>
    <property type="molecule type" value="Genomic_DNA"/>
</dbReference>